<dbReference type="Proteomes" id="UP000503011">
    <property type="component" value="Chromosome"/>
</dbReference>
<organism evidence="8 9">
    <name type="scientific">Phytohabitans suffuscus</name>
    <dbReference type="NCBI Taxonomy" id="624315"/>
    <lineage>
        <taxon>Bacteria</taxon>
        <taxon>Bacillati</taxon>
        <taxon>Actinomycetota</taxon>
        <taxon>Actinomycetes</taxon>
        <taxon>Micromonosporales</taxon>
        <taxon>Micromonosporaceae</taxon>
    </lineage>
</organism>
<dbReference type="InterPro" id="IPR029414">
    <property type="entry name" value="Tricorn_PDZ"/>
</dbReference>
<comment type="similarity">
    <text evidence="2">Belongs to the peptidase S41B family.</text>
</comment>
<evidence type="ECO:0000256" key="2">
    <source>
        <dbReference type="ARBA" id="ARBA00008524"/>
    </source>
</evidence>
<evidence type="ECO:0000256" key="1">
    <source>
        <dbReference type="ARBA" id="ARBA00004496"/>
    </source>
</evidence>
<feature type="domain" description="Tricorn protease PDZ" evidence="7">
    <location>
        <begin position="3"/>
        <end position="62"/>
    </location>
</feature>
<dbReference type="GO" id="GO:0008236">
    <property type="term" value="F:serine-type peptidase activity"/>
    <property type="evidence" value="ECO:0007669"/>
    <property type="project" value="UniProtKB-KW"/>
</dbReference>
<proteinExistence type="inferred from homology"/>
<reference evidence="8 9" key="2">
    <citation type="submission" date="2020-03" db="EMBL/GenBank/DDBJ databases">
        <authorList>
            <person name="Ichikawa N."/>
            <person name="Kimura A."/>
            <person name="Kitahashi Y."/>
            <person name="Uohara A."/>
        </authorList>
    </citation>
    <scope>NUCLEOTIDE SEQUENCE [LARGE SCALE GENOMIC DNA]</scope>
    <source>
        <strain evidence="8 9">NBRC 105367</strain>
    </source>
</reference>
<dbReference type="SUPFAM" id="SSF50156">
    <property type="entry name" value="PDZ domain-like"/>
    <property type="match status" value="1"/>
</dbReference>
<sequence>MIEARSPLAAPGVAAAAGDLVVAVDGRPVDPDLGPNALLVGAADKPVELTLRRDGTDRRVAVVPLASEHAVRYYDHVARQRAAVREASGDGWATCTCRT</sequence>
<keyword evidence="9" id="KW-1185">Reference proteome</keyword>
<evidence type="ECO:0000256" key="3">
    <source>
        <dbReference type="ARBA" id="ARBA00022490"/>
    </source>
</evidence>
<dbReference type="EMBL" id="AP022871">
    <property type="protein sequence ID" value="BCB89745.1"/>
    <property type="molecule type" value="Genomic_DNA"/>
</dbReference>
<keyword evidence="3" id="KW-0963">Cytoplasm</keyword>
<keyword evidence="4" id="KW-0645">Protease</keyword>
<protein>
    <recommendedName>
        <fullName evidence="7">Tricorn protease PDZ domain-containing protein</fullName>
    </recommendedName>
</protein>
<dbReference type="PANTHER" id="PTHR43253">
    <property type="entry name" value="TRICORN PROTEASE HOMOLOG 2-RELATED"/>
    <property type="match status" value="1"/>
</dbReference>
<dbReference type="Gene3D" id="2.30.42.10">
    <property type="match status" value="1"/>
</dbReference>
<evidence type="ECO:0000313" key="9">
    <source>
        <dbReference type="Proteomes" id="UP000503011"/>
    </source>
</evidence>
<dbReference type="InterPro" id="IPR012393">
    <property type="entry name" value="Tricorn_protease"/>
</dbReference>
<dbReference type="GO" id="GO:0005737">
    <property type="term" value="C:cytoplasm"/>
    <property type="evidence" value="ECO:0007669"/>
    <property type="project" value="UniProtKB-SubCell"/>
</dbReference>
<dbReference type="PANTHER" id="PTHR43253:SF1">
    <property type="entry name" value="TRICORN PROTEASE HOMOLOG 2-RELATED"/>
    <property type="match status" value="1"/>
</dbReference>
<evidence type="ECO:0000256" key="5">
    <source>
        <dbReference type="ARBA" id="ARBA00022801"/>
    </source>
</evidence>
<evidence type="ECO:0000259" key="7">
    <source>
        <dbReference type="Pfam" id="PF14685"/>
    </source>
</evidence>
<gene>
    <name evidence="8" type="ORF">Psuf_070580</name>
</gene>
<keyword evidence="5" id="KW-0378">Hydrolase</keyword>
<accession>A0A6F8YU91</accession>
<dbReference type="KEGG" id="psuu:Psuf_070580"/>
<dbReference type="AlphaFoldDB" id="A0A6F8YU91"/>
<keyword evidence="6" id="KW-0720">Serine protease</keyword>
<dbReference type="InterPro" id="IPR036034">
    <property type="entry name" value="PDZ_sf"/>
</dbReference>
<dbReference type="Pfam" id="PF14685">
    <property type="entry name" value="PDZ_Tricorn"/>
    <property type="match status" value="1"/>
</dbReference>
<evidence type="ECO:0000313" key="8">
    <source>
        <dbReference type="EMBL" id="BCB89745.1"/>
    </source>
</evidence>
<reference evidence="8 9" key="1">
    <citation type="submission" date="2020-03" db="EMBL/GenBank/DDBJ databases">
        <title>Whole genome shotgun sequence of Phytohabitans suffuscus NBRC 105367.</title>
        <authorList>
            <person name="Komaki H."/>
            <person name="Tamura T."/>
        </authorList>
    </citation>
    <scope>NUCLEOTIDE SEQUENCE [LARGE SCALE GENOMIC DNA]</scope>
    <source>
        <strain evidence="8 9">NBRC 105367</strain>
    </source>
</reference>
<comment type="subcellular location">
    <subcellularLocation>
        <location evidence="1">Cytoplasm</location>
    </subcellularLocation>
</comment>
<dbReference type="GO" id="GO:0006508">
    <property type="term" value="P:proteolysis"/>
    <property type="evidence" value="ECO:0007669"/>
    <property type="project" value="UniProtKB-KW"/>
</dbReference>
<evidence type="ECO:0000256" key="6">
    <source>
        <dbReference type="ARBA" id="ARBA00022825"/>
    </source>
</evidence>
<name>A0A6F8YU91_9ACTN</name>
<evidence type="ECO:0000256" key="4">
    <source>
        <dbReference type="ARBA" id="ARBA00022670"/>
    </source>
</evidence>